<evidence type="ECO:0000313" key="1">
    <source>
        <dbReference type="EMBL" id="KZL64412.1"/>
    </source>
</evidence>
<dbReference type="PANTHER" id="PTHR35179:SF1">
    <property type="entry name" value="INTEGRAL MEMBRANE PROTEIN"/>
    <property type="match status" value="1"/>
</dbReference>
<dbReference type="EMBL" id="LFIV01000288">
    <property type="protein sequence ID" value="KZL64412.1"/>
    <property type="molecule type" value="Genomic_DNA"/>
</dbReference>
<evidence type="ECO:0000313" key="2">
    <source>
        <dbReference type="Proteomes" id="UP000076552"/>
    </source>
</evidence>
<dbReference type="STRING" id="708197.A0A166M8G6"/>
<gene>
    <name evidence="1" type="ORF">CT0861_04248</name>
</gene>
<dbReference type="AlphaFoldDB" id="A0A166M8G6"/>
<keyword evidence="2" id="KW-1185">Reference proteome</keyword>
<dbReference type="PANTHER" id="PTHR35179">
    <property type="entry name" value="PROTEIN CBG02620"/>
    <property type="match status" value="1"/>
</dbReference>
<reference evidence="1 2" key="1">
    <citation type="submission" date="2015-06" db="EMBL/GenBank/DDBJ databases">
        <title>Survival trade-offs in plant roots during colonization by closely related pathogenic and mutualistic fungi.</title>
        <authorList>
            <person name="Hacquard S."/>
            <person name="Kracher B."/>
            <person name="Hiruma K."/>
            <person name="Weinman A."/>
            <person name="Muench P."/>
            <person name="Garrido Oter R."/>
            <person name="Ver Loren van Themaat E."/>
            <person name="Dallerey J.-F."/>
            <person name="Damm U."/>
            <person name="Henrissat B."/>
            <person name="Lespinet O."/>
            <person name="Thon M."/>
            <person name="Kemen E."/>
            <person name="McHardy A.C."/>
            <person name="Schulze-Lefert P."/>
            <person name="O'Connell R.J."/>
        </authorList>
    </citation>
    <scope>NUCLEOTIDE SEQUENCE [LARGE SCALE GENOMIC DNA]</scope>
    <source>
        <strain evidence="1 2">0861</strain>
    </source>
</reference>
<protein>
    <submittedName>
        <fullName evidence="1">Geranylgeranyl pyrophosphate synthetase</fullName>
    </submittedName>
</protein>
<proteinExistence type="predicted"/>
<comment type="caution">
    <text evidence="1">The sequence shown here is derived from an EMBL/GenBank/DDBJ whole genome shotgun (WGS) entry which is preliminary data.</text>
</comment>
<sequence>MMSSCSCGRSFKSDAALAQHQTDKNRAHKGRASCRLPCSAVSSQMKTEAPGAAVQTGPGPTNRSSALAKVPQQAWLWKQVRRPIEPVYAIVQTAIVPSAKEVSSKAGCQLVCSYNWQKGKPLTIRDVVLPLALPPDRGTYFVDQNTELSLQYPFEPMFRAAASMSQGMSFDDIDIVTNRNSLRKLLEFCAGRYQESFRLNLHLVRNTLIIERCDKRTHELIDGSRNSGWGRNYEKASAKFPLGLENSTGHHRTLRYSLGALRCAVQFEVDASYDPDDEGAAHPDTLALPMEKLSIQGAQPGEARAPPNGLQVETAYVEARVMRQSTAAEIKSTSNRKAPSQCMPQLWFGRTRWLIVGHHSEGTFDKTRMTDAAAKFADWETAHQIALQKLVTVLVELRDAVRKNGGRHSAAVFERGSGAIRTFGLTSDRQALPADLQQEFWT</sequence>
<dbReference type="Proteomes" id="UP000076552">
    <property type="component" value="Unassembled WGS sequence"/>
</dbReference>
<accession>A0A166M8G6</accession>
<organism evidence="1 2">
    <name type="scientific">Colletotrichum tofieldiae</name>
    <dbReference type="NCBI Taxonomy" id="708197"/>
    <lineage>
        <taxon>Eukaryota</taxon>
        <taxon>Fungi</taxon>
        <taxon>Dikarya</taxon>
        <taxon>Ascomycota</taxon>
        <taxon>Pezizomycotina</taxon>
        <taxon>Sordariomycetes</taxon>
        <taxon>Hypocreomycetidae</taxon>
        <taxon>Glomerellales</taxon>
        <taxon>Glomerellaceae</taxon>
        <taxon>Colletotrichum</taxon>
        <taxon>Colletotrichum spaethianum species complex</taxon>
    </lineage>
</organism>
<name>A0A166M8G6_9PEZI</name>